<feature type="chain" id="PRO_5018007225" description="Secreted protein" evidence="1">
    <location>
        <begin position="19"/>
        <end position="87"/>
    </location>
</feature>
<evidence type="ECO:0000313" key="3">
    <source>
        <dbReference type="Proteomes" id="UP000276215"/>
    </source>
</evidence>
<feature type="signal peptide" evidence="1">
    <location>
        <begin position="1"/>
        <end position="18"/>
    </location>
</feature>
<protein>
    <recommendedName>
        <fullName evidence="4">Secreted protein</fullName>
    </recommendedName>
</protein>
<evidence type="ECO:0000313" key="2">
    <source>
        <dbReference type="EMBL" id="RPA89184.1"/>
    </source>
</evidence>
<sequence length="87" mass="9794">MKFMSLSIVWFPQPLLRAQLLSFPFGRGANTLLQLLTNISLPQANNPGMIGGRSRDAEKWVHSLLIAVALSNQTDCVDWVPHEKIFF</sequence>
<dbReference type="EMBL" id="ML120606">
    <property type="protein sequence ID" value="RPA89184.1"/>
    <property type="molecule type" value="Genomic_DNA"/>
</dbReference>
<gene>
    <name evidence="2" type="ORF">L873DRAFT_1823334</name>
</gene>
<dbReference type="Proteomes" id="UP000276215">
    <property type="component" value="Unassembled WGS sequence"/>
</dbReference>
<organism evidence="2 3">
    <name type="scientific">Choiromyces venosus 120613-1</name>
    <dbReference type="NCBI Taxonomy" id="1336337"/>
    <lineage>
        <taxon>Eukaryota</taxon>
        <taxon>Fungi</taxon>
        <taxon>Dikarya</taxon>
        <taxon>Ascomycota</taxon>
        <taxon>Pezizomycotina</taxon>
        <taxon>Pezizomycetes</taxon>
        <taxon>Pezizales</taxon>
        <taxon>Tuberaceae</taxon>
        <taxon>Choiromyces</taxon>
    </lineage>
</organism>
<name>A0A3N4J5N7_9PEZI</name>
<keyword evidence="3" id="KW-1185">Reference proteome</keyword>
<dbReference type="AlphaFoldDB" id="A0A3N4J5N7"/>
<keyword evidence="1" id="KW-0732">Signal</keyword>
<feature type="non-terminal residue" evidence="2">
    <location>
        <position position="87"/>
    </location>
</feature>
<evidence type="ECO:0000256" key="1">
    <source>
        <dbReference type="SAM" id="SignalP"/>
    </source>
</evidence>
<reference evidence="2 3" key="1">
    <citation type="journal article" date="2018" name="Nat. Ecol. Evol.">
        <title>Pezizomycetes genomes reveal the molecular basis of ectomycorrhizal truffle lifestyle.</title>
        <authorList>
            <person name="Murat C."/>
            <person name="Payen T."/>
            <person name="Noel B."/>
            <person name="Kuo A."/>
            <person name="Morin E."/>
            <person name="Chen J."/>
            <person name="Kohler A."/>
            <person name="Krizsan K."/>
            <person name="Balestrini R."/>
            <person name="Da Silva C."/>
            <person name="Montanini B."/>
            <person name="Hainaut M."/>
            <person name="Levati E."/>
            <person name="Barry K.W."/>
            <person name="Belfiori B."/>
            <person name="Cichocki N."/>
            <person name="Clum A."/>
            <person name="Dockter R.B."/>
            <person name="Fauchery L."/>
            <person name="Guy J."/>
            <person name="Iotti M."/>
            <person name="Le Tacon F."/>
            <person name="Lindquist E.A."/>
            <person name="Lipzen A."/>
            <person name="Malagnac F."/>
            <person name="Mello A."/>
            <person name="Molinier V."/>
            <person name="Miyauchi S."/>
            <person name="Poulain J."/>
            <person name="Riccioni C."/>
            <person name="Rubini A."/>
            <person name="Sitrit Y."/>
            <person name="Splivallo R."/>
            <person name="Traeger S."/>
            <person name="Wang M."/>
            <person name="Zifcakova L."/>
            <person name="Wipf D."/>
            <person name="Zambonelli A."/>
            <person name="Paolocci F."/>
            <person name="Nowrousian M."/>
            <person name="Ottonello S."/>
            <person name="Baldrian P."/>
            <person name="Spatafora J.W."/>
            <person name="Henrissat B."/>
            <person name="Nagy L.G."/>
            <person name="Aury J.M."/>
            <person name="Wincker P."/>
            <person name="Grigoriev I.V."/>
            <person name="Bonfante P."/>
            <person name="Martin F.M."/>
        </authorList>
    </citation>
    <scope>NUCLEOTIDE SEQUENCE [LARGE SCALE GENOMIC DNA]</scope>
    <source>
        <strain evidence="2 3">120613-1</strain>
    </source>
</reference>
<accession>A0A3N4J5N7</accession>
<proteinExistence type="predicted"/>
<evidence type="ECO:0008006" key="4">
    <source>
        <dbReference type="Google" id="ProtNLM"/>
    </source>
</evidence>